<evidence type="ECO:0000256" key="4">
    <source>
        <dbReference type="ARBA" id="ARBA00023180"/>
    </source>
</evidence>
<feature type="signal peptide" evidence="5">
    <location>
        <begin position="1"/>
        <end position="17"/>
    </location>
</feature>
<evidence type="ECO:0008006" key="8">
    <source>
        <dbReference type="Google" id="ProtNLM"/>
    </source>
</evidence>
<sequence length="194" mass="21873">MAFLIYSFALVLPSVLALSSNTEPNCEELIKPLVLDGNYSSIMGKWILAGGVSEGIVGMIIQTMDTHWMELSPGTNNETILVRQAFSIDKICRFETMELPLTKNTVSESDSGTVQFYLLPSCSNCLTGFYSHQDRYYSSRVLLLFSRERKASKEAKDLYQKQAECLGFPKMLIFYNDVTELCQKDTNETTAEQN</sequence>
<evidence type="ECO:0000313" key="7">
    <source>
        <dbReference type="Proteomes" id="UP000327468"/>
    </source>
</evidence>
<feature type="chain" id="PRO_5024392159" description="Apolipoprotein M" evidence="5">
    <location>
        <begin position="18"/>
        <end position="194"/>
    </location>
</feature>
<gene>
    <name evidence="6" type="ORF">PHYPO_G00219480</name>
</gene>
<accession>A0A5N5NUQ3</accession>
<dbReference type="InterPro" id="IPR012674">
    <property type="entry name" value="Calycin"/>
</dbReference>
<evidence type="ECO:0000256" key="5">
    <source>
        <dbReference type="SAM" id="SignalP"/>
    </source>
</evidence>
<comment type="subcellular location">
    <subcellularLocation>
        <location evidence="1">Secreted</location>
    </subcellularLocation>
</comment>
<dbReference type="AlphaFoldDB" id="A0A5N5NUQ3"/>
<evidence type="ECO:0000313" key="6">
    <source>
        <dbReference type="EMBL" id="KAB5570962.1"/>
    </source>
</evidence>
<dbReference type="EMBL" id="VFJC01000008">
    <property type="protein sequence ID" value="KAB5570962.1"/>
    <property type="molecule type" value="Genomic_DNA"/>
</dbReference>
<evidence type="ECO:0000256" key="1">
    <source>
        <dbReference type="ARBA" id="ARBA00004613"/>
    </source>
</evidence>
<reference evidence="6 7" key="1">
    <citation type="submission" date="2019-06" db="EMBL/GenBank/DDBJ databases">
        <title>A chromosome-scale genome assembly of the striped catfish, Pangasianodon hypophthalmus.</title>
        <authorList>
            <person name="Wen M."/>
            <person name="Zahm M."/>
            <person name="Roques C."/>
            <person name="Cabau C."/>
            <person name="Klopp C."/>
            <person name="Donnadieu C."/>
            <person name="Jouanno E."/>
            <person name="Avarre J.-C."/>
            <person name="Campet M."/>
            <person name="Ha T.T.T."/>
            <person name="Dugue R."/>
            <person name="Lampietro C."/>
            <person name="Louis A."/>
            <person name="Herpin A."/>
            <person name="Echchiki A."/>
            <person name="Berthelot C."/>
            <person name="Parey E."/>
            <person name="Roest-Crollius H."/>
            <person name="Braasch I."/>
            <person name="Postlethwait J."/>
            <person name="Bobe J."/>
            <person name="Montfort J."/>
            <person name="Bouchez O."/>
            <person name="Begum T."/>
            <person name="Schartl M."/>
            <person name="Guiguen Y."/>
        </authorList>
    </citation>
    <scope>NUCLEOTIDE SEQUENCE [LARGE SCALE GENOMIC DNA]</scope>
    <source>
        <strain evidence="6 7">Indonesia</strain>
        <tissue evidence="6">Blood</tissue>
    </source>
</reference>
<keyword evidence="3 5" id="KW-0732">Signal</keyword>
<dbReference type="SUPFAM" id="SSF50814">
    <property type="entry name" value="Lipocalins"/>
    <property type="match status" value="1"/>
</dbReference>
<proteinExistence type="predicted"/>
<keyword evidence="2" id="KW-0964">Secreted</keyword>
<comment type="caution">
    <text evidence="6">The sequence shown here is derived from an EMBL/GenBank/DDBJ whole genome shotgun (WGS) entry which is preliminary data.</text>
</comment>
<dbReference type="Gene3D" id="2.40.128.20">
    <property type="match status" value="1"/>
</dbReference>
<evidence type="ECO:0000256" key="3">
    <source>
        <dbReference type="ARBA" id="ARBA00022729"/>
    </source>
</evidence>
<dbReference type="GO" id="GO:0005576">
    <property type="term" value="C:extracellular region"/>
    <property type="evidence" value="ECO:0007669"/>
    <property type="project" value="UniProtKB-SubCell"/>
</dbReference>
<dbReference type="PANTHER" id="PTHR11967">
    <property type="entry name" value="ALPHA-1-ACID GLYCOPROTEIN"/>
    <property type="match status" value="1"/>
</dbReference>
<dbReference type="PANTHER" id="PTHR11967:SF2">
    <property type="entry name" value="ALPHA-1-ACID GLYCOPROTEIN 1"/>
    <property type="match status" value="1"/>
</dbReference>
<name>A0A5N5NUQ3_PANHP</name>
<dbReference type="Proteomes" id="UP000327468">
    <property type="component" value="Chromosome 7"/>
</dbReference>
<keyword evidence="7" id="KW-1185">Reference proteome</keyword>
<evidence type="ECO:0000256" key="2">
    <source>
        <dbReference type="ARBA" id="ARBA00022525"/>
    </source>
</evidence>
<keyword evidence="4" id="KW-0325">Glycoprotein</keyword>
<protein>
    <recommendedName>
        <fullName evidence="8">Apolipoprotein M</fullName>
    </recommendedName>
</protein>
<dbReference type="OrthoDB" id="8678705at2759"/>
<organism evidence="6 7">
    <name type="scientific">Pangasianodon hypophthalmus</name>
    <name type="common">Striped catfish</name>
    <name type="synonym">Helicophagus hypophthalmus</name>
    <dbReference type="NCBI Taxonomy" id="310915"/>
    <lineage>
        <taxon>Eukaryota</taxon>
        <taxon>Metazoa</taxon>
        <taxon>Chordata</taxon>
        <taxon>Craniata</taxon>
        <taxon>Vertebrata</taxon>
        <taxon>Euteleostomi</taxon>
        <taxon>Actinopterygii</taxon>
        <taxon>Neopterygii</taxon>
        <taxon>Teleostei</taxon>
        <taxon>Ostariophysi</taxon>
        <taxon>Siluriformes</taxon>
        <taxon>Pangasiidae</taxon>
        <taxon>Pangasianodon</taxon>
    </lineage>
</organism>